<protein>
    <submittedName>
        <fullName evidence="1">Uncharacterized protein</fullName>
    </submittedName>
</protein>
<proteinExistence type="predicted"/>
<dbReference type="EMBL" id="CCAG010014954">
    <property type="status" value="NOT_ANNOTATED_CDS"/>
    <property type="molecule type" value="Genomic_DNA"/>
</dbReference>
<sequence length="120" mass="13969">MDKNYNKRDKSNQYKIGRGCVNNLINRLLVELHLPGYQFCASREHDVAYSQSEDIDKRHQAFKILTEEAWQRVKSKDSALKERINAWFVTNAMKAKVKFGLDMSTSETGGKKNEEKRSKK</sequence>
<name>A0A1B0G5I8_GLOMM</name>
<dbReference type="EnsemblMetazoa" id="GMOY008584-RA">
    <property type="protein sequence ID" value="GMOY008584-PA"/>
    <property type="gene ID" value="GMOY008584"/>
</dbReference>
<evidence type="ECO:0000313" key="1">
    <source>
        <dbReference type="EnsemblMetazoa" id="GMOY008584-PA"/>
    </source>
</evidence>
<organism evidence="1 2">
    <name type="scientific">Glossina morsitans morsitans</name>
    <name type="common">Savannah tsetse fly</name>
    <dbReference type="NCBI Taxonomy" id="37546"/>
    <lineage>
        <taxon>Eukaryota</taxon>
        <taxon>Metazoa</taxon>
        <taxon>Ecdysozoa</taxon>
        <taxon>Arthropoda</taxon>
        <taxon>Hexapoda</taxon>
        <taxon>Insecta</taxon>
        <taxon>Pterygota</taxon>
        <taxon>Neoptera</taxon>
        <taxon>Endopterygota</taxon>
        <taxon>Diptera</taxon>
        <taxon>Brachycera</taxon>
        <taxon>Muscomorpha</taxon>
        <taxon>Hippoboscoidea</taxon>
        <taxon>Glossinidae</taxon>
        <taxon>Glossina</taxon>
    </lineage>
</organism>
<evidence type="ECO:0000313" key="2">
    <source>
        <dbReference type="Proteomes" id="UP000092444"/>
    </source>
</evidence>
<accession>A0A1B0G5I8</accession>
<keyword evidence="2" id="KW-1185">Reference proteome</keyword>
<reference evidence="1" key="1">
    <citation type="submission" date="2020-05" db="UniProtKB">
        <authorList>
            <consortium name="EnsemblMetazoa"/>
        </authorList>
    </citation>
    <scope>IDENTIFICATION</scope>
    <source>
        <strain evidence="1">Yale</strain>
    </source>
</reference>
<dbReference type="AlphaFoldDB" id="A0A1B0G5I8"/>
<dbReference type="VEuPathDB" id="VectorBase:GMOY008584"/>
<dbReference type="PhylomeDB" id="A0A1B0G5I8"/>
<dbReference type="Proteomes" id="UP000092444">
    <property type="component" value="Unassembled WGS sequence"/>
</dbReference>
<dbReference type="STRING" id="37546.A0A1B0G5I8"/>